<feature type="region of interest" description="Disordered" evidence="1">
    <location>
        <begin position="218"/>
        <end position="297"/>
    </location>
</feature>
<feature type="compositionally biased region" description="Basic and acidic residues" evidence="1">
    <location>
        <begin position="225"/>
        <end position="237"/>
    </location>
</feature>
<organism evidence="2 3">
    <name type="scientific">Theobroma cacao</name>
    <name type="common">Cacao</name>
    <name type="synonym">Cocoa</name>
    <dbReference type="NCBI Taxonomy" id="3641"/>
    <lineage>
        <taxon>Eukaryota</taxon>
        <taxon>Viridiplantae</taxon>
        <taxon>Streptophyta</taxon>
        <taxon>Embryophyta</taxon>
        <taxon>Tracheophyta</taxon>
        <taxon>Spermatophyta</taxon>
        <taxon>Magnoliopsida</taxon>
        <taxon>eudicotyledons</taxon>
        <taxon>Gunneridae</taxon>
        <taxon>Pentapetalae</taxon>
        <taxon>rosids</taxon>
        <taxon>malvids</taxon>
        <taxon>Malvales</taxon>
        <taxon>Malvaceae</taxon>
        <taxon>Byttnerioideae</taxon>
        <taxon>Theobroma</taxon>
    </lineage>
</organism>
<dbReference type="PANTHER" id="PTHR31110:SF2">
    <property type="entry name" value="PESTICIDAL CRYSTAL CRY8BA PROTEIN"/>
    <property type="match status" value="1"/>
</dbReference>
<evidence type="ECO:0000256" key="1">
    <source>
        <dbReference type="SAM" id="MobiDB-lite"/>
    </source>
</evidence>
<name>A0A061FLN2_THECC</name>
<dbReference type="Proteomes" id="UP000026915">
    <property type="component" value="Chromosome 8"/>
</dbReference>
<dbReference type="AlphaFoldDB" id="A0A061FLN2"/>
<reference evidence="2 3" key="1">
    <citation type="journal article" date="2013" name="Genome Biol.">
        <title>The genome sequence of the most widely cultivated cacao type and its use to identify candidate genes regulating pod color.</title>
        <authorList>
            <person name="Motamayor J.C."/>
            <person name="Mockaitis K."/>
            <person name="Schmutz J."/>
            <person name="Haiminen N."/>
            <person name="Iii D.L."/>
            <person name="Cornejo O."/>
            <person name="Findley S.D."/>
            <person name="Zheng P."/>
            <person name="Utro F."/>
            <person name="Royaert S."/>
            <person name="Saski C."/>
            <person name="Jenkins J."/>
            <person name="Podicheti R."/>
            <person name="Zhao M."/>
            <person name="Scheffler B.E."/>
            <person name="Stack J.C."/>
            <person name="Feltus F.A."/>
            <person name="Mustiga G.M."/>
            <person name="Amores F."/>
            <person name="Phillips W."/>
            <person name="Marelli J.P."/>
            <person name="May G.D."/>
            <person name="Shapiro H."/>
            <person name="Ma J."/>
            <person name="Bustamante C.D."/>
            <person name="Schnell R.J."/>
            <person name="Main D."/>
            <person name="Gilbert D."/>
            <person name="Parida L."/>
            <person name="Kuhn D.N."/>
        </authorList>
    </citation>
    <scope>NUCLEOTIDE SEQUENCE [LARGE SCALE GENOMIC DNA]</scope>
    <source>
        <strain evidence="3">cv. Matina 1-6</strain>
    </source>
</reference>
<dbReference type="EMBL" id="CM001886">
    <property type="protein sequence ID" value="EOY15414.1"/>
    <property type="molecule type" value="Genomic_DNA"/>
</dbReference>
<keyword evidence="3" id="KW-1185">Reference proteome</keyword>
<feature type="region of interest" description="Disordered" evidence="1">
    <location>
        <begin position="64"/>
        <end position="123"/>
    </location>
</feature>
<feature type="region of interest" description="Disordered" evidence="1">
    <location>
        <begin position="154"/>
        <end position="197"/>
    </location>
</feature>
<dbReference type="PANTHER" id="PTHR31110">
    <property type="entry name" value="PESTICIDAL CRYSTAL CRY8BA PROTEIN"/>
    <property type="match status" value="1"/>
</dbReference>
<evidence type="ECO:0000313" key="3">
    <source>
        <dbReference type="Proteomes" id="UP000026915"/>
    </source>
</evidence>
<accession>A0A061FLN2</accession>
<dbReference type="Gramene" id="EOY15414">
    <property type="protein sequence ID" value="EOY15414"/>
    <property type="gene ID" value="TCM_034485"/>
</dbReference>
<feature type="compositionally biased region" description="Polar residues" evidence="1">
    <location>
        <begin position="64"/>
        <end position="81"/>
    </location>
</feature>
<evidence type="ECO:0000313" key="2">
    <source>
        <dbReference type="EMBL" id="EOY15414.1"/>
    </source>
</evidence>
<protein>
    <submittedName>
        <fullName evidence="2">Uncharacterized protein isoform 2</fullName>
    </submittedName>
</protein>
<proteinExistence type="predicted"/>
<gene>
    <name evidence="2" type="ORF">TCM_034485</name>
</gene>
<sequence>MFTEGLDNNALKWVREKELPYSNSSLRPRMDPITNISNGGRNIGLPPPAKFRSGHLPVTAIPVTSTSLTGGDDSASASENDVTTDSEDDTVYGGRYSLDSSPQDERIPNGTALRYGNPVQRRPRYATASDYTYSDVSSSRETLMGGIGGNLGDRLGRGNGRYPVGRDGFTEEDESSDSAGSSEFSTTQVGSINGRIPRSRTYVSEGYASSVPSRVNVESAAGKDLNSRKLQHEKFSDDDIPSAPPFSGSVQEVKQDAEHIAASEIHSTPRAADSLDPKKFKSISGVKPEQNMSNRKSDEFVRSGAGAETATASSGVHPARVPTFHASALGPWHAVIAYDACVRLCLHAWARGCMEAPMFLENECALLRDTFGLQQVLLQSEEELMAKRSSELTSEAAAPKPQKIIGKMKVQVRKVKTTLDPPAGCSMSSLSLRAPVIKLEAIRYRLSNFQSTISSRWQALRKIRVAPRLPANGSFSRQSLAYVHAGTQYIKQVSGLLKIGATSLRNSSSSYEIVQETYCCTLRLKSYTEEDGVRMQPGSGETHVFFPDSLGDDLIVEVQDSKGKHFGRVLAQVASIAEDSTDKLRWWSIYREPEHEPVGKLQLYINYSTSSDDNSQLKCGSVAETVAYDLVLEVAMKVQHFQQRNLQLYGSWKWLLTEFASYYGVSDVYTKLRYLSYVMDVATPTADCLTLVHELLMPVVMKGHSKSTLSHQENRILGETKDQIEQILSLVFENYKSLDESAFSGIMDVFKPATGLAAPALEPAVKLYTLLHDILSPEAQTNLCHYFQAAARKRSRRHLAETDEFVTTNNEPNFMDPVAMSTAYQKMTCLCMSIKNEIFTDIEIHNQHILPSFIDLPNLSASIYSTELCGRLHAFLLACPPSCPSPPVAELVIATADFQRDLASWNISHVKGGVDAKELFNLYIMIWIQDKRQSLLESCKLDKVKWSGVRTQHSTTPFVDEMYDRLRETLSDYEVIICRWPEYIFVLENAIADVEKAIVEALDKQYADVVSPLKENLAPKKFGLKYMQKLAKRSVCSYTVPDELGILLNSMKRMLDILRPKIETQFKSWGSCIPDGGNTAPGERLSEVTVMLRTKFRGYLQAVVEKLAENVSLIFKRT</sequence>